<keyword evidence="2" id="KW-0813">Transport</keyword>
<feature type="transmembrane region" description="Helical" evidence="6">
    <location>
        <begin position="472"/>
        <end position="490"/>
    </location>
</feature>
<comment type="subcellular location">
    <subcellularLocation>
        <location evidence="1">Membrane</location>
        <topology evidence="1">Multi-pass membrane protein</topology>
    </subcellularLocation>
</comment>
<evidence type="ECO:0000256" key="2">
    <source>
        <dbReference type="ARBA" id="ARBA00022448"/>
    </source>
</evidence>
<feature type="transmembrane region" description="Helical" evidence="6">
    <location>
        <begin position="307"/>
        <end position="328"/>
    </location>
</feature>
<dbReference type="GO" id="GO:0016020">
    <property type="term" value="C:membrane"/>
    <property type="evidence" value="ECO:0007669"/>
    <property type="project" value="UniProtKB-SubCell"/>
</dbReference>
<feature type="transmembrane region" description="Helical" evidence="6">
    <location>
        <begin position="177"/>
        <end position="196"/>
    </location>
</feature>
<dbReference type="PANTHER" id="PTHR23501:SF109">
    <property type="entry name" value="MAJOR FACILITATOR SUPERFAMILY (MFS) PROFILE DOMAIN-CONTAINING PROTEIN-RELATED"/>
    <property type="match status" value="1"/>
</dbReference>
<reference evidence="8" key="1">
    <citation type="submission" date="2025-02" db="EMBL/GenBank/DDBJ databases">
        <authorList>
            <consortium name="NCBI Genome Project"/>
        </authorList>
    </citation>
    <scope>NUCLEOTIDE SEQUENCE</scope>
</reference>
<feature type="transmembrane region" description="Helical" evidence="6">
    <location>
        <begin position="348"/>
        <end position="371"/>
    </location>
</feature>
<feature type="transmembrane region" description="Helical" evidence="6">
    <location>
        <begin position="216"/>
        <end position="235"/>
    </location>
</feature>
<feature type="transmembrane region" description="Helical" evidence="6">
    <location>
        <begin position="111"/>
        <end position="135"/>
    </location>
</feature>
<feature type="transmembrane region" description="Helical" evidence="6">
    <location>
        <begin position="142"/>
        <end position="165"/>
    </location>
</feature>
<evidence type="ECO:0000256" key="4">
    <source>
        <dbReference type="ARBA" id="ARBA00022989"/>
    </source>
</evidence>
<name>A0AAJ8DZQ3_ASPNG</name>
<evidence type="ECO:0000313" key="8">
    <source>
        <dbReference type="RefSeq" id="XP_059601371.1"/>
    </source>
</evidence>
<evidence type="ECO:0000259" key="7">
    <source>
        <dbReference type="PROSITE" id="PS50850"/>
    </source>
</evidence>
<feature type="transmembrane region" description="Helical" evidence="6">
    <location>
        <begin position="262"/>
        <end position="286"/>
    </location>
</feature>
<dbReference type="Pfam" id="PF06609">
    <property type="entry name" value="TRI12"/>
    <property type="match status" value="1"/>
</dbReference>
<dbReference type="InterPro" id="IPR010573">
    <property type="entry name" value="MFS_Str1/Tri12-like"/>
</dbReference>
<dbReference type="GeneID" id="4983852"/>
<dbReference type="InterPro" id="IPR036259">
    <property type="entry name" value="MFS_trans_sf"/>
</dbReference>
<protein>
    <recommendedName>
        <fullName evidence="7">Major facilitator superfamily (MFS) profile domain-containing protein</fullName>
    </recommendedName>
</protein>
<dbReference type="SUPFAM" id="SSF103473">
    <property type="entry name" value="MFS general substrate transporter"/>
    <property type="match status" value="1"/>
</dbReference>
<feature type="domain" description="Major facilitator superfamily (MFS) profile" evidence="7">
    <location>
        <begin position="1"/>
        <end position="498"/>
    </location>
</feature>
<reference evidence="8" key="2">
    <citation type="submission" date="2025-08" db="UniProtKB">
        <authorList>
            <consortium name="RefSeq"/>
        </authorList>
    </citation>
    <scope>IDENTIFICATION</scope>
</reference>
<dbReference type="KEGG" id="ang:An09g03170"/>
<keyword evidence="5 6" id="KW-0472">Membrane</keyword>
<dbReference type="InterPro" id="IPR020846">
    <property type="entry name" value="MFS_dom"/>
</dbReference>
<evidence type="ECO:0000256" key="1">
    <source>
        <dbReference type="ARBA" id="ARBA00004141"/>
    </source>
</evidence>
<gene>
    <name evidence="8" type="ORF">An09g03170</name>
</gene>
<keyword evidence="3 6" id="KW-0812">Transmembrane</keyword>
<dbReference type="RefSeq" id="XP_059601371.1">
    <property type="nucleotide sequence ID" value="XM_059749705.1"/>
</dbReference>
<keyword evidence="4 6" id="KW-1133">Transmembrane helix</keyword>
<dbReference type="Gene3D" id="1.20.1250.20">
    <property type="entry name" value="MFS general substrate transporter like domains"/>
    <property type="match status" value="1"/>
</dbReference>
<organism evidence="8">
    <name type="scientific">Aspergillus niger</name>
    <dbReference type="NCBI Taxonomy" id="5061"/>
    <lineage>
        <taxon>Eukaryota</taxon>
        <taxon>Fungi</taxon>
        <taxon>Dikarya</taxon>
        <taxon>Ascomycota</taxon>
        <taxon>Pezizomycotina</taxon>
        <taxon>Eurotiomycetes</taxon>
        <taxon>Eurotiomycetidae</taxon>
        <taxon>Eurotiales</taxon>
        <taxon>Aspergillaceae</taxon>
        <taxon>Aspergillus</taxon>
        <taxon>Aspergillus subgen. Circumdati</taxon>
    </lineage>
</organism>
<dbReference type="PANTHER" id="PTHR23501">
    <property type="entry name" value="MAJOR FACILITATOR SUPERFAMILY"/>
    <property type="match status" value="1"/>
</dbReference>
<dbReference type="AlphaFoldDB" id="A0AAJ8DZQ3"/>
<evidence type="ECO:0000256" key="6">
    <source>
        <dbReference type="SAM" id="Phobius"/>
    </source>
</evidence>
<sequence>MTDEKNARELTATPVDLDELPAGYYCIYLPSTSNYLRRIVQQLLTVFLLAGPDPSYSLISTVFTLISGVGLLLVGRLGDLFGRRYILIGGQLLGLIGAIVCATAKTVPTVIGGSVLCGLAAAVQLTFSFVIAELVPNRARPVVNAGIFITTLPFSAFGSLIADLFIANTARSWRWTYYLNIITCGLSIILLVLFYFPPGWDAKRGNESRIDGLKKFDYIGFLLYAGGLILVLLGLCESPVPALTRFFHGANSIPSAWGGSSYAWHSAHVIAVLVIGFVCLLAFALYEIFVPLQQPLLPMSLLRNRGYAGAVCSALVGNMVYFSMSLLWPTAIADLYTTNTIKTGWLSFTALGGFFVGYLELITIIMCPLYCSPQDIGLASGFLGSAKQVAGTIATAIYVAILDNRVTVDLPRDVSAAALNAGLPSSSLTDLLEAVSAGTTAAYEAVPGMTNGILGAVTEAVKTAYSQSFRTVFLASIAFGGLSVIAACFAEGVDGRFTGDVAARLKGVDGGGSGSEEKLKDGKV</sequence>
<proteinExistence type="predicted"/>
<feature type="transmembrane region" description="Helical" evidence="6">
    <location>
        <begin position="56"/>
        <end position="74"/>
    </location>
</feature>
<feature type="transmembrane region" description="Helical" evidence="6">
    <location>
        <begin position="86"/>
        <end position="105"/>
    </location>
</feature>
<accession>A0AAJ8DZQ3</accession>
<dbReference type="PROSITE" id="PS50850">
    <property type="entry name" value="MFS"/>
    <property type="match status" value="1"/>
</dbReference>
<evidence type="ECO:0000256" key="3">
    <source>
        <dbReference type="ARBA" id="ARBA00022692"/>
    </source>
</evidence>
<evidence type="ECO:0000256" key="5">
    <source>
        <dbReference type="ARBA" id="ARBA00023136"/>
    </source>
</evidence>
<dbReference type="VEuPathDB" id="FungiDB:An09g03170"/>